<protein>
    <recommendedName>
        <fullName evidence="6">NAC domain-containing protein</fullName>
    </recommendedName>
</protein>
<feature type="domain" description="NAC" evidence="6">
    <location>
        <begin position="25"/>
        <end position="175"/>
    </location>
</feature>
<evidence type="ECO:0000256" key="4">
    <source>
        <dbReference type="ARBA" id="ARBA00023242"/>
    </source>
</evidence>
<dbReference type="Gene3D" id="2.170.150.80">
    <property type="entry name" value="NAC domain"/>
    <property type="match status" value="1"/>
</dbReference>
<proteinExistence type="predicted"/>
<dbReference type="PANTHER" id="PTHR31719">
    <property type="entry name" value="NAC TRANSCRIPTION FACTOR 56"/>
    <property type="match status" value="1"/>
</dbReference>
<dbReference type="InterPro" id="IPR036093">
    <property type="entry name" value="NAC_dom_sf"/>
</dbReference>
<sequence>MAEGEEKKGAFGGGNKEEEDEFPLEFRTFRFKPEDKELVEYHLLPRLQGRSTVPNDNIIETNVYKFHPDKLIELYKDRGEEAWYLLSPRTRKYQGGDRPSRSTEDDHGRWKASTGRKEAEEAIGGGDVKFCKNSLAYHEGPVKEERQTKCLMHEFTIPDSAAFNEELSSSQEPGSQASASTAAFDGKPSSSQPGPVGTSEETAGAKQRGNKRPAEEHAAVAQRPPQQPKLTPGGAPEQASLYIGGTGAGGVQMPLRTAIHDHRTGHTMAHVAGHATMPRQHMSYYGSMPIPHPQVAYT</sequence>
<keyword evidence="2" id="KW-0238">DNA-binding</keyword>
<evidence type="ECO:0000256" key="5">
    <source>
        <dbReference type="SAM" id="MobiDB-lite"/>
    </source>
</evidence>
<keyword evidence="4" id="KW-0539">Nucleus</keyword>
<keyword evidence="1" id="KW-0805">Transcription regulation</keyword>
<feature type="region of interest" description="Disordered" evidence="5">
    <location>
        <begin position="165"/>
        <end position="239"/>
    </location>
</feature>
<evidence type="ECO:0000256" key="3">
    <source>
        <dbReference type="ARBA" id="ARBA00023163"/>
    </source>
</evidence>
<feature type="compositionally biased region" description="Basic and acidic residues" evidence="5">
    <location>
        <begin position="94"/>
        <end position="120"/>
    </location>
</feature>
<dbReference type="AlphaFoldDB" id="A0A6G1DKC2"/>
<name>A0A6G1DKC2_9ORYZ</name>
<organism evidence="7 8">
    <name type="scientific">Oryza meyeriana var. granulata</name>
    <dbReference type="NCBI Taxonomy" id="110450"/>
    <lineage>
        <taxon>Eukaryota</taxon>
        <taxon>Viridiplantae</taxon>
        <taxon>Streptophyta</taxon>
        <taxon>Embryophyta</taxon>
        <taxon>Tracheophyta</taxon>
        <taxon>Spermatophyta</taxon>
        <taxon>Magnoliopsida</taxon>
        <taxon>Liliopsida</taxon>
        <taxon>Poales</taxon>
        <taxon>Poaceae</taxon>
        <taxon>BOP clade</taxon>
        <taxon>Oryzoideae</taxon>
        <taxon>Oryzeae</taxon>
        <taxon>Oryzinae</taxon>
        <taxon>Oryza</taxon>
        <taxon>Oryza meyeriana</taxon>
    </lineage>
</organism>
<accession>A0A6G1DKC2</accession>
<dbReference type="OrthoDB" id="696844at2759"/>
<dbReference type="EMBL" id="SPHZ02000006">
    <property type="protein sequence ID" value="KAF0912183.1"/>
    <property type="molecule type" value="Genomic_DNA"/>
</dbReference>
<feature type="region of interest" description="Disordered" evidence="5">
    <location>
        <begin position="1"/>
        <end position="22"/>
    </location>
</feature>
<evidence type="ECO:0000259" key="6">
    <source>
        <dbReference type="PROSITE" id="PS51005"/>
    </source>
</evidence>
<dbReference type="GO" id="GO:0003677">
    <property type="term" value="F:DNA binding"/>
    <property type="evidence" value="ECO:0007669"/>
    <property type="project" value="UniProtKB-KW"/>
</dbReference>
<keyword evidence="3" id="KW-0804">Transcription</keyword>
<dbReference type="Proteomes" id="UP000479710">
    <property type="component" value="Unassembled WGS sequence"/>
</dbReference>
<dbReference type="Pfam" id="PF02365">
    <property type="entry name" value="NAM"/>
    <property type="match status" value="1"/>
</dbReference>
<evidence type="ECO:0000313" key="8">
    <source>
        <dbReference type="Proteomes" id="UP000479710"/>
    </source>
</evidence>
<dbReference type="PROSITE" id="PS51005">
    <property type="entry name" value="NAC"/>
    <property type="match status" value="1"/>
</dbReference>
<reference evidence="7 8" key="1">
    <citation type="submission" date="2019-11" db="EMBL/GenBank/DDBJ databases">
        <title>Whole genome sequence of Oryza granulata.</title>
        <authorList>
            <person name="Li W."/>
        </authorList>
    </citation>
    <scope>NUCLEOTIDE SEQUENCE [LARGE SCALE GENOMIC DNA]</scope>
    <source>
        <strain evidence="8">cv. Menghai</strain>
        <tissue evidence="7">Leaf</tissue>
    </source>
</reference>
<evidence type="ECO:0000256" key="2">
    <source>
        <dbReference type="ARBA" id="ARBA00023125"/>
    </source>
</evidence>
<feature type="region of interest" description="Disordered" evidence="5">
    <location>
        <begin position="91"/>
        <end position="121"/>
    </location>
</feature>
<feature type="compositionally biased region" description="Polar residues" evidence="5">
    <location>
        <begin position="166"/>
        <end position="181"/>
    </location>
</feature>
<dbReference type="InterPro" id="IPR003441">
    <property type="entry name" value="NAC-dom"/>
</dbReference>
<keyword evidence="8" id="KW-1185">Reference proteome</keyword>
<evidence type="ECO:0000256" key="1">
    <source>
        <dbReference type="ARBA" id="ARBA00023015"/>
    </source>
</evidence>
<dbReference type="GO" id="GO:0006355">
    <property type="term" value="P:regulation of DNA-templated transcription"/>
    <property type="evidence" value="ECO:0007669"/>
    <property type="project" value="InterPro"/>
</dbReference>
<gene>
    <name evidence="7" type="ORF">E2562_013065</name>
</gene>
<dbReference type="PANTHER" id="PTHR31719:SF243">
    <property type="entry name" value="NAC DOMAIN-CONTAINING PROTEIN"/>
    <property type="match status" value="1"/>
</dbReference>
<dbReference type="SUPFAM" id="SSF101941">
    <property type="entry name" value="NAC domain"/>
    <property type="match status" value="1"/>
</dbReference>
<comment type="caution">
    <text evidence="7">The sequence shown here is derived from an EMBL/GenBank/DDBJ whole genome shotgun (WGS) entry which is preliminary data.</text>
</comment>
<evidence type="ECO:0000313" key="7">
    <source>
        <dbReference type="EMBL" id="KAF0912183.1"/>
    </source>
</evidence>